<dbReference type="GO" id="GO:0009307">
    <property type="term" value="P:DNA restriction-modification system"/>
    <property type="evidence" value="ECO:0007669"/>
    <property type="project" value="InterPro"/>
</dbReference>
<dbReference type="InterPro" id="IPR025745">
    <property type="entry name" value="Mrr-like_N_dom"/>
</dbReference>
<dbReference type="EMBL" id="PNFZ01000008">
    <property type="protein sequence ID" value="PMB97235.1"/>
    <property type="molecule type" value="Genomic_DNA"/>
</dbReference>
<dbReference type="PANTHER" id="PTHR30015">
    <property type="entry name" value="MRR RESTRICTION SYSTEM PROTEIN"/>
    <property type="match status" value="1"/>
</dbReference>
<accession>A0A2N6PEX2</accession>
<gene>
    <name evidence="4" type="ORF">CJ198_11835</name>
</gene>
<dbReference type="GO" id="GO:0015666">
    <property type="term" value="F:restriction endodeoxyribonuclease activity"/>
    <property type="evidence" value="ECO:0007669"/>
    <property type="project" value="TreeGrafter"/>
</dbReference>
<dbReference type="Proteomes" id="UP000235703">
    <property type="component" value="Unassembled WGS sequence"/>
</dbReference>
<dbReference type="OrthoDB" id="9803736at2"/>
<dbReference type="SUPFAM" id="SSF52980">
    <property type="entry name" value="Restriction endonuclease-like"/>
    <property type="match status" value="1"/>
</dbReference>
<keyword evidence="4" id="KW-0378">Hydrolase</keyword>
<dbReference type="Gene3D" id="3.40.1350.10">
    <property type="match status" value="1"/>
</dbReference>
<dbReference type="PANTHER" id="PTHR30015:SF7">
    <property type="entry name" value="TYPE IV METHYL-DIRECTED RESTRICTION ENZYME ECOKMRR"/>
    <property type="match status" value="1"/>
</dbReference>
<proteinExistence type="predicted"/>
<dbReference type="InterPro" id="IPR011335">
    <property type="entry name" value="Restrct_endonuc-II-like"/>
</dbReference>
<comment type="caution">
    <text evidence="4">The sequence shown here is derived from an EMBL/GenBank/DDBJ whole genome shotgun (WGS) entry which is preliminary data.</text>
</comment>
<feature type="domain" description="Restriction endonuclease type IV Mrr" evidence="2">
    <location>
        <begin position="163"/>
        <end position="283"/>
    </location>
</feature>
<evidence type="ECO:0000256" key="1">
    <source>
        <dbReference type="SAM" id="MobiDB-lite"/>
    </source>
</evidence>
<dbReference type="InterPro" id="IPR052906">
    <property type="entry name" value="Type_IV_Methyl-Rstrct_Enzyme"/>
</dbReference>
<keyword evidence="4" id="KW-0255">Endonuclease</keyword>
<evidence type="ECO:0000313" key="4">
    <source>
        <dbReference type="EMBL" id="PMB97235.1"/>
    </source>
</evidence>
<feature type="domain" description="Restriction system protein Mrr-like N-terminal" evidence="3">
    <location>
        <begin position="11"/>
        <end position="92"/>
    </location>
</feature>
<feature type="compositionally biased region" description="Polar residues" evidence="1">
    <location>
        <begin position="124"/>
        <end position="138"/>
    </location>
</feature>
<dbReference type="Pfam" id="PF14338">
    <property type="entry name" value="Mrr_N"/>
    <property type="match status" value="1"/>
</dbReference>
<dbReference type="RefSeq" id="WP_102162822.1">
    <property type="nucleotide sequence ID" value="NZ_JBPKAG010000010.1"/>
</dbReference>
<dbReference type="InterPro" id="IPR011856">
    <property type="entry name" value="tRNA_endonuc-like_dom_sf"/>
</dbReference>
<dbReference type="AlphaFoldDB" id="A0A2N6PEX2"/>
<dbReference type="GO" id="GO:0003677">
    <property type="term" value="F:DNA binding"/>
    <property type="evidence" value="ECO:0007669"/>
    <property type="project" value="InterPro"/>
</dbReference>
<evidence type="ECO:0000313" key="5">
    <source>
        <dbReference type="Proteomes" id="UP000235703"/>
    </source>
</evidence>
<sequence>MSIDQIPQIEEFRPLVLRVLNDRQARSIKDIYRQVADLAHLSDEDRAQTISSGQPRYANRIAWACSGLFHAGLLSRPKRGWYEITDNGVTLDARSVTYYSDRDMREWSKWVDYQEEIASRRKSASNADQASSHDSTTDPLELLETGVDAANAKTETELRQMLQSSSPEFFEKAVIELLWAMGYGGAHGEKEHVGRTADGGIDGVISQDALGLRQVCIQAKRYQDGNNVGSGAIRDFYGALRERGADRGVFITSSKFTADAARTAARFNGAIVLIDGIRLTSLMLDYGIAVQKSREFTVFDVDENFFDDDTV</sequence>
<protein>
    <submittedName>
        <fullName evidence="4">Restriction endonuclease</fullName>
    </submittedName>
</protein>
<organism evidence="4 5">
    <name type="scientific">Brevibacterium luteolum</name>
    <dbReference type="NCBI Taxonomy" id="199591"/>
    <lineage>
        <taxon>Bacteria</taxon>
        <taxon>Bacillati</taxon>
        <taxon>Actinomycetota</taxon>
        <taxon>Actinomycetes</taxon>
        <taxon>Micrococcales</taxon>
        <taxon>Brevibacteriaceae</taxon>
        <taxon>Brevibacterium</taxon>
    </lineage>
</organism>
<dbReference type="InterPro" id="IPR007560">
    <property type="entry name" value="Restrct_endonuc_IV_Mrr"/>
</dbReference>
<evidence type="ECO:0000259" key="2">
    <source>
        <dbReference type="Pfam" id="PF04471"/>
    </source>
</evidence>
<dbReference type="Pfam" id="PF04471">
    <property type="entry name" value="Mrr_cat"/>
    <property type="match status" value="1"/>
</dbReference>
<feature type="region of interest" description="Disordered" evidence="1">
    <location>
        <begin position="121"/>
        <end position="142"/>
    </location>
</feature>
<keyword evidence="5" id="KW-1185">Reference proteome</keyword>
<reference evidence="4 5" key="1">
    <citation type="submission" date="2017-09" db="EMBL/GenBank/DDBJ databases">
        <title>Bacterial strain isolated from the female urinary microbiota.</title>
        <authorList>
            <person name="Thomas-White K."/>
            <person name="Kumar N."/>
            <person name="Forster S."/>
            <person name="Putonti C."/>
            <person name="Lawley T."/>
            <person name="Wolfe A.J."/>
        </authorList>
    </citation>
    <scope>NUCLEOTIDE SEQUENCE [LARGE SCALE GENOMIC DNA]</scope>
    <source>
        <strain evidence="4 5">UMB0680</strain>
    </source>
</reference>
<name>A0A2N6PEX2_9MICO</name>
<keyword evidence="4" id="KW-0540">Nuclease</keyword>
<evidence type="ECO:0000259" key="3">
    <source>
        <dbReference type="Pfam" id="PF14338"/>
    </source>
</evidence>